<name>A0A4Z1RJI3_9GAMM</name>
<keyword evidence="3" id="KW-1185">Reference proteome</keyword>
<dbReference type="PANTHER" id="PTHR39639">
    <property type="entry name" value="CHROMOSOME 16, WHOLE GENOME SHOTGUN SEQUENCE"/>
    <property type="match status" value="1"/>
</dbReference>
<evidence type="ECO:0000313" key="3">
    <source>
        <dbReference type="Proteomes" id="UP000298681"/>
    </source>
</evidence>
<dbReference type="PANTHER" id="PTHR39639:SF1">
    <property type="entry name" value="DUF262 DOMAIN-CONTAINING PROTEIN"/>
    <property type="match status" value="1"/>
</dbReference>
<feature type="domain" description="GmrSD restriction endonucleases N-terminal" evidence="1">
    <location>
        <begin position="183"/>
        <end position="406"/>
    </location>
</feature>
<sequence>MTDHIELEDDFDEEDPRVQLLESLAEGLATLSEAADTPDGVPPVSSIFSSADVDFASDAWMNRLVEVQGWLSLSEDVPPTGGEPLLEALIAELKLDPNELLPPGTAYPRLSLRALERLNERVEIAGRLQTDFLEELETKGTSRGTATQSWADAWSEIDASEEAVSPEPVTAKADVWPIFQLTKKSPNLTPSYQRGDVWRNSDRQSLIESILRGVPLPSIILLRTGSSAPHEVVDGKQRLTAILRFVGKHPVAKQKVAEVTARHSGKKFNEQGRLDEGGGRNLTDLFNDDYPAFRRAWKALEGYALNATQENDYYFPFKLRTTGDGGLVGRHLEPLRGKYYTQIKDQEINVAGQQLTVESLFEDVVEYKIPVIEYTQASQAQIHEVFRLYNKQGVHLNAEEIRNAVYHEVELTRATLAAAGDADPNTDVAKIAESLGGVPDLSRLGEALKNYGFGDTRYKRTKVLAWVISVLLHDSAGKDLASTSRNIDQLLISIQKNPSHRLAQPSTLTKLFSLLVDAVELHSSHDELWSAQFMDGGKGVKWQELQLVGSLVGITMALVASPDDIEDRIDANGDAIRTATEESAAWARPSKTQTKTQWDYIARISKSLLELLGIDPTQAAEAVRQQFGASGYASLQRMLIQPKN</sequence>
<dbReference type="Proteomes" id="UP000298681">
    <property type="component" value="Unassembled WGS sequence"/>
</dbReference>
<evidence type="ECO:0000313" key="2">
    <source>
        <dbReference type="EMBL" id="TKS53801.1"/>
    </source>
</evidence>
<evidence type="ECO:0000259" key="1">
    <source>
        <dbReference type="Pfam" id="PF03235"/>
    </source>
</evidence>
<proteinExistence type="predicted"/>
<accession>A0A4Z1RJI3</accession>
<reference evidence="2 3" key="1">
    <citation type="submission" date="2019-01" db="EMBL/GenBank/DDBJ databases">
        <authorList>
            <person name="Zhang S."/>
        </authorList>
    </citation>
    <scope>NUCLEOTIDE SEQUENCE [LARGE SCALE GENOMIC DNA]</scope>
    <source>
        <strain evidence="2 3">1626</strain>
    </source>
</reference>
<dbReference type="EMBL" id="SPUH01000001">
    <property type="protein sequence ID" value="TKS53801.1"/>
    <property type="molecule type" value="Genomic_DNA"/>
</dbReference>
<comment type="caution">
    <text evidence="2">The sequence shown here is derived from an EMBL/GenBank/DDBJ whole genome shotgun (WGS) entry which is preliminary data.</text>
</comment>
<protein>
    <submittedName>
        <fullName evidence="2">DUF262 domain-containing protein</fullName>
    </submittedName>
</protein>
<organism evidence="2 3">
    <name type="scientific">Luteimonas yindakuii</name>
    <dbReference type="NCBI Taxonomy" id="2565782"/>
    <lineage>
        <taxon>Bacteria</taxon>
        <taxon>Pseudomonadati</taxon>
        <taxon>Pseudomonadota</taxon>
        <taxon>Gammaproteobacteria</taxon>
        <taxon>Lysobacterales</taxon>
        <taxon>Lysobacteraceae</taxon>
        <taxon>Luteimonas</taxon>
    </lineage>
</organism>
<dbReference type="AlphaFoldDB" id="A0A4Z1RJI3"/>
<dbReference type="Pfam" id="PF03235">
    <property type="entry name" value="GmrSD_N"/>
    <property type="match status" value="1"/>
</dbReference>
<dbReference type="InterPro" id="IPR004919">
    <property type="entry name" value="GmrSD_N"/>
</dbReference>
<gene>
    <name evidence="2" type="ORF">E4582_02770</name>
</gene>
<dbReference type="RefSeq" id="WP_134673185.1">
    <property type="nucleotide sequence ID" value="NZ_SPUH01000001.1"/>
</dbReference>